<evidence type="ECO:0000313" key="3">
    <source>
        <dbReference type="Proteomes" id="UP001500665"/>
    </source>
</evidence>
<evidence type="ECO:0000313" key="2">
    <source>
        <dbReference type="EMBL" id="GAA0955865.1"/>
    </source>
</evidence>
<dbReference type="RefSeq" id="WP_344242507.1">
    <property type="nucleotide sequence ID" value="NZ_BAAAHH010000017.1"/>
</dbReference>
<evidence type="ECO:0000256" key="1">
    <source>
        <dbReference type="ARBA" id="ARBA00010617"/>
    </source>
</evidence>
<keyword evidence="3" id="KW-1185">Reference proteome</keyword>
<dbReference type="Gene3D" id="1.10.630.10">
    <property type="entry name" value="Cytochrome P450"/>
    <property type="match status" value="1"/>
</dbReference>
<dbReference type="InterPro" id="IPR002397">
    <property type="entry name" value="Cyt_P450_B"/>
</dbReference>
<name>A0ABP4BZ17_9ACTN</name>
<comment type="similarity">
    <text evidence="1">Belongs to the cytochrome P450 family.</text>
</comment>
<dbReference type="EMBL" id="BAAAHH010000017">
    <property type="protein sequence ID" value="GAA0955865.1"/>
    <property type="molecule type" value="Genomic_DNA"/>
</dbReference>
<sequence>MTSLLDLAMAADPAAAYDRLRANQGPVARVDLEPGVEAWLVMGHRELLTVTRSEHLYSRDARHWRLLQDGTVTPDSPLIPMMGYRENVTGADGAKHRGLRRPIEDALGGVDQRALRLGVEAICRTLITGFASRGQADLVGDYAVIVPMLALADLCGLDVAQGHQMLAAMQLLVGSLGEAQEGNRRFEQLIGAAIDSRRRCPARDVTTALIAHPGLTGHVEVLQTIVALVAAGYHTLIGWIAQTLRLLLVDDRFANRLHGGRLSIGDALDTVLWEDPPVAHFPGRYALTDTELGGQRIRRGDALILGLAAAATDPRISAGIEVGNRAHLAWSAGPHSCPAKTPARIIAQTAVDTVLELLPGVRLTVSAEDVPLMPAPWARCPAALPVAFPMPAA</sequence>
<reference evidence="3" key="1">
    <citation type="journal article" date="2019" name="Int. J. Syst. Evol. Microbiol.">
        <title>The Global Catalogue of Microorganisms (GCM) 10K type strain sequencing project: providing services to taxonomists for standard genome sequencing and annotation.</title>
        <authorList>
            <consortium name="The Broad Institute Genomics Platform"/>
            <consortium name="The Broad Institute Genome Sequencing Center for Infectious Disease"/>
            <person name="Wu L."/>
            <person name="Ma J."/>
        </authorList>
    </citation>
    <scope>NUCLEOTIDE SEQUENCE [LARGE SCALE GENOMIC DNA]</scope>
    <source>
        <strain evidence="3">JCM 10696</strain>
    </source>
</reference>
<proteinExistence type="inferred from homology"/>
<gene>
    <name evidence="2" type="ORF">GCM10009550_41280</name>
</gene>
<dbReference type="SUPFAM" id="SSF48264">
    <property type="entry name" value="Cytochrome P450"/>
    <property type="match status" value="1"/>
</dbReference>
<dbReference type="InterPro" id="IPR036396">
    <property type="entry name" value="Cyt_P450_sf"/>
</dbReference>
<dbReference type="PRINTS" id="PR00359">
    <property type="entry name" value="BP450"/>
</dbReference>
<protein>
    <submittedName>
        <fullName evidence="2">Cytochrome P450</fullName>
    </submittedName>
</protein>
<organism evidence="2 3">
    <name type="scientific">Actinocorallia libanotica</name>
    <dbReference type="NCBI Taxonomy" id="46162"/>
    <lineage>
        <taxon>Bacteria</taxon>
        <taxon>Bacillati</taxon>
        <taxon>Actinomycetota</taxon>
        <taxon>Actinomycetes</taxon>
        <taxon>Streptosporangiales</taxon>
        <taxon>Thermomonosporaceae</taxon>
        <taxon>Actinocorallia</taxon>
    </lineage>
</organism>
<comment type="caution">
    <text evidence="2">The sequence shown here is derived from an EMBL/GenBank/DDBJ whole genome shotgun (WGS) entry which is preliminary data.</text>
</comment>
<dbReference type="Proteomes" id="UP001500665">
    <property type="component" value="Unassembled WGS sequence"/>
</dbReference>
<dbReference type="PANTHER" id="PTHR46696:SF1">
    <property type="entry name" value="CYTOCHROME P450 YJIB-RELATED"/>
    <property type="match status" value="1"/>
</dbReference>
<accession>A0ABP4BZ17</accession>
<dbReference type="PANTHER" id="PTHR46696">
    <property type="entry name" value="P450, PUTATIVE (EUROFUNG)-RELATED"/>
    <property type="match status" value="1"/>
</dbReference>